<reference evidence="9 10" key="1">
    <citation type="submission" date="2020-11" db="EMBL/GenBank/DDBJ databases">
        <title>Kefir isolates.</title>
        <authorList>
            <person name="Marcisauskas S."/>
            <person name="Kim Y."/>
            <person name="Blasche S."/>
        </authorList>
    </citation>
    <scope>NUCLEOTIDE SEQUENCE [LARGE SCALE GENOMIC DNA]</scope>
    <source>
        <strain evidence="9 10">OG2</strain>
    </source>
</reference>
<protein>
    <recommendedName>
        <fullName evidence="7">alpha-1,2-Mannosidase</fullName>
        <ecNumber evidence="7">3.2.1.-</ecNumber>
    </recommendedName>
</protein>
<dbReference type="GO" id="GO:0004571">
    <property type="term" value="F:mannosyl-oligosaccharide 1,2-alpha-mannosidase activity"/>
    <property type="evidence" value="ECO:0007669"/>
    <property type="project" value="InterPro"/>
</dbReference>
<keyword evidence="3" id="KW-0256">Endoplasmic reticulum</keyword>
<dbReference type="OrthoDB" id="8118055at2759"/>
<dbReference type="GO" id="GO:1904380">
    <property type="term" value="P:endoplasmic reticulum mannose trimming"/>
    <property type="evidence" value="ECO:0007669"/>
    <property type="project" value="InterPro"/>
</dbReference>
<dbReference type="InterPro" id="IPR001382">
    <property type="entry name" value="Glyco_hydro_47"/>
</dbReference>
<keyword evidence="8" id="KW-0812">Transmembrane</keyword>
<evidence type="ECO:0000256" key="8">
    <source>
        <dbReference type="SAM" id="Phobius"/>
    </source>
</evidence>
<accession>A0A9P6WA84</accession>
<dbReference type="Gene3D" id="1.50.10.10">
    <property type="match status" value="1"/>
</dbReference>
<dbReference type="PRINTS" id="PR00747">
    <property type="entry name" value="GLYHDRLASE47"/>
</dbReference>
<organism evidence="9 10">
    <name type="scientific">Maudiozyma exigua</name>
    <name type="common">Yeast</name>
    <name type="synonym">Kazachstania exigua</name>
    <dbReference type="NCBI Taxonomy" id="34358"/>
    <lineage>
        <taxon>Eukaryota</taxon>
        <taxon>Fungi</taxon>
        <taxon>Dikarya</taxon>
        <taxon>Ascomycota</taxon>
        <taxon>Saccharomycotina</taxon>
        <taxon>Saccharomycetes</taxon>
        <taxon>Saccharomycetales</taxon>
        <taxon>Saccharomycetaceae</taxon>
        <taxon>Maudiozyma</taxon>
    </lineage>
</organism>
<feature type="active site" evidence="5">
    <location>
        <position position="444"/>
    </location>
</feature>
<gene>
    <name evidence="9" type="primary">MNL1</name>
    <name evidence="9" type="ORF">C6P45_004529</name>
</gene>
<dbReference type="GO" id="GO:0005509">
    <property type="term" value="F:calcium ion binding"/>
    <property type="evidence" value="ECO:0007669"/>
    <property type="project" value="InterPro"/>
</dbReference>
<keyword evidence="8" id="KW-1133">Transmembrane helix</keyword>
<sequence>MSDVLHDAKKYITFLIIFIIPLQLLTLSTVAACLDQKSFSIGEPKFTEEGFTKAELNYNKEKVKQFFNFALDNYLTKGYPYDEIRPISCVPKKRNFDNLNDLVTNDVLGNFTITLLDSLTTVAILGDRKQMKELIDIVLNTYDDFAIDSTVQVFETSIRIIGSLMSTHLYVTDPRKKVYLGEDYDGESLIRLAEDIAERLLPAYMTKTGLPVSRINLLTKFKELTVDFLNENNAAGMASPMFEFTMLSYLTKDKKYEKITRYAFDKIWSMRSPLDLVPMSFNPQDRSLYSTMTGIGASIDSFYEYALKGAVLFDDEELYKVWNTAYDALKVNAQGDWFYYNVETQAGQLTTPWIDALGGFFPGLQTLDGDVQDAIPKHLMYMNLWDTFGGIPERWSFESNKLTKGILPSNHLSDGFVIDSAEEESEESIQRRNIPLEWYPLRPEFIESTYFLYRATKDPFYLNIGVRILRDLEERFMGPCGFAGIQNLYTGEVQDRMESFVLSETLKYLYLLFDEDNEIHRNRDNIIFSTEGHPLWLTPSMKRDYKENGVFNDTIWINHLEMCEYEEMKYLERMNKEGTEAEKGFFQFAKKLLSKTASDPIKSEPSSIREEKNSQNFMEDECNFKETEERYNEAPAQCIKPSISHYSSKRMDHDKSVKWLQYSDILSHYDRLFEVPRRFEDTLTQPKLLSEAGYEPMTLETSFYSRYANPKYSQCRIKSTSMVMDLIFMSVNGTYHRPTVSSKNSTIHCETFQGKRRLRLEKISPDLIDTYGHLVSPQLFQEVQRRDIYNDNCDSLAELYTPSALYRVIKVDGIDVPEGHTVELPHDELFTNETLKEASSLGLNSLHQLMIDCTPVINIQIK</sequence>
<dbReference type="InterPro" id="IPR012341">
    <property type="entry name" value="6hp_glycosidase-like_sf"/>
</dbReference>
<keyword evidence="10" id="KW-1185">Reference proteome</keyword>
<keyword evidence="6" id="KW-0479">Metal-binding</keyword>
<evidence type="ECO:0000256" key="2">
    <source>
        <dbReference type="ARBA" id="ARBA00007658"/>
    </source>
</evidence>
<feature type="transmembrane region" description="Helical" evidence="8">
    <location>
        <begin position="12"/>
        <end position="32"/>
    </location>
</feature>
<dbReference type="Pfam" id="PF01532">
    <property type="entry name" value="Glyco_hydro_47"/>
    <property type="match status" value="1"/>
</dbReference>
<evidence type="ECO:0000256" key="1">
    <source>
        <dbReference type="ARBA" id="ARBA00004240"/>
    </source>
</evidence>
<comment type="similarity">
    <text evidence="2 7">Belongs to the glycosyl hydrolase 47 family.</text>
</comment>
<evidence type="ECO:0000256" key="7">
    <source>
        <dbReference type="RuleBase" id="RU361193"/>
    </source>
</evidence>
<feature type="binding site" evidence="6">
    <location>
        <position position="530"/>
    </location>
    <ligand>
        <name>Ca(2+)</name>
        <dbReference type="ChEBI" id="CHEBI:29108"/>
    </ligand>
</feature>
<dbReference type="SUPFAM" id="SSF48225">
    <property type="entry name" value="Seven-hairpin glycosidases"/>
    <property type="match status" value="1"/>
</dbReference>
<keyword evidence="7" id="KW-0378">Hydrolase</keyword>
<keyword evidence="6" id="KW-0106">Calcium</keyword>
<evidence type="ECO:0000313" key="10">
    <source>
        <dbReference type="Proteomes" id="UP000750334"/>
    </source>
</evidence>
<evidence type="ECO:0000313" key="9">
    <source>
        <dbReference type="EMBL" id="KAG0668630.1"/>
    </source>
</evidence>
<keyword evidence="8" id="KW-0472">Membrane</keyword>
<dbReference type="EC" id="3.2.1.-" evidence="7"/>
<dbReference type="EMBL" id="PUHR01000062">
    <property type="protein sequence ID" value="KAG0668630.1"/>
    <property type="molecule type" value="Genomic_DNA"/>
</dbReference>
<proteinExistence type="inferred from homology"/>
<evidence type="ECO:0000256" key="5">
    <source>
        <dbReference type="PIRSR" id="PIRSR601382-1"/>
    </source>
</evidence>
<feature type="active site" evidence="5">
    <location>
        <position position="300"/>
    </location>
</feature>
<comment type="caution">
    <text evidence="9">The sequence shown here is derived from an EMBL/GenBank/DDBJ whole genome shotgun (WGS) entry which is preliminary data.</text>
</comment>
<comment type="subcellular location">
    <subcellularLocation>
        <location evidence="1">Endoplasmic reticulum</location>
    </subcellularLocation>
</comment>
<evidence type="ECO:0000256" key="4">
    <source>
        <dbReference type="ARBA" id="ARBA00023180"/>
    </source>
</evidence>
<keyword evidence="7" id="KW-0326">Glycosidase</keyword>
<name>A0A9P6WA84_MAUEX</name>
<dbReference type="InterPro" id="IPR044674">
    <property type="entry name" value="EDEM1/2/3"/>
</dbReference>
<dbReference type="InterPro" id="IPR036026">
    <property type="entry name" value="Seven-hairpin_glycosidases"/>
</dbReference>
<feature type="active site" description="Proton donor" evidence="5">
    <location>
        <position position="393"/>
    </location>
</feature>
<keyword evidence="4" id="KW-0325">Glycoprotein</keyword>
<dbReference type="GO" id="GO:0044322">
    <property type="term" value="C:endoplasmic reticulum quality control compartment"/>
    <property type="evidence" value="ECO:0007669"/>
    <property type="project" value="GOC"/>
</dbReference>
<evidence type="ECO:0000256" key="3">
    <source>
        <dbReference type="ARBA" id="ARBA00022824"/>
    </source>
</evidence>
<evidence type="ECO:0000256" key="6">
    <source>
        <dbReference type="PIRSR" id="PIRSR601382-2"/>
    </source>
</evidence>
<dbReference type="AlphaFoldDB" id="A0A9P6WA84"/>
<dbReference type="GO" id="GO:0016020">
    <property type="term" value="C:membrane"/>
    <property type="evidence" value="ECO:0007669"/>
    <property type="project" value="InterPro"/>
</dbReference>
<dbReference type="GO" id="GO:0036503">
    <property type="term" value="P:ERAD pathway"/>
    <property type="evidence" value="ECO:0007669"/>
    <property type="project" value="UniProtKB-ARBA"/>
</dbReference>
<dbReference type="Proteomes" id="UP000750334">
    <property type="component" value="Unassembled WGS sequence"/>
</dbReference>
<feature type="active site" description="Proton donor" evidence="5">
    <location>
        <position position="155"/>
    </location>
</feature>
<dbReference type="PANTHER" id="PTHR45679">
    <property type="entry name" value="ER DEGRADATION-ENHANCING ALPHA-MANNOSIDASE-LIKE PROTEIN 2"/>
    <property type="match status" value="1"/>
</dbReference>
<comment type="cofactor">
    <cofactor evidence="6">
        <name>Ca(2+)</name>
        <dbReference type="ChEBI" id="CHEBI:29108"/>
    </cofactor>
</comment>
<dbReference type="GO" id="GO:0005975">
    <property type="term" value="P:carbohydrate metabolic process"/>
    <property type="evidence" value="ECO:0007669"/>
    <property type="project" value="InterPro"/>
</dbReference>
<dbReference type="PANTHER" id="PTHR45679:SF5">
    <property type="entry name" value="ER DEGRADATION-ENHANCING ALPHA-MANNOSIDASE-LIKE PROTEIN 1"/>
    <property type="match status" value="1"/>
</dbReference>